<feature type="region of interest" description="Disordered" evidence="1">
    <location>
        <begin position="41"/>
        <end position="84"/>
    </location>
</feature>
<evidence type="ECO:0000256" key="1">
    <source>
        <dbReference type="SAM" id="MobiDB-lite"/>
    </source>
</evidence>
<dbReference type="Proteomes" id="UP001162060">
    <property type="component" value="Unassembled WGS sequence"/>
</dbReference>
<dbReference type="AlphaFoldDB" id="A0AAV1VCT2"/>
<accession>A0AAV1VCT2</accession>
<organism evidence="2 3">
    <name type="scientific">Peronospora matthiolae</name>
    <dbReference type="NCBI Taxonomy" id="2874970"/>
    <lineage>
        <taxon>Eukaryota</taxon>
        <taxon>Sar</taxon>
        <taxon>Stramenopiles</taxon>
        <taxon>Oomycota</taxon>
        <taxon>Peronosporomycetes</taxon>
        <taxon>Peronosporales</taxon>
        <taxon>Peronosporaceae</taxon>
        <taxon>Peronospora</taxon>
    </lineage>
</organism>
<reference evidence="2" key="1">
    <citation type="submission" date="2024-01" db="EMBL/GenBank/DDBJ databases">
        <authorList>
            <person name="Webb A."/>
        </authorList>
    </citation>
    <scope>NUCLEOTIDE SEQUENCE</scope>
    <source>
        <strain evidence="2">Pm1</strain>
    </source>
</reference>
<feature type="compositionally biased region" description="Polar residues" evidence="1">
    <location>
        <begin position="43"/>
        <end position="57"/>
    </location>
</feature>
<evidence type="ECO:0000313" key="3">
    <source>
        <dbReference type="Proteomes" id="UP001162060"/>
    </source>
</evidence>
<protein>
    <submittedName>
        <fullName evidence="2">Uncharacterized protein</fullName>
    </submittedName>
</protein>
<gene>
    <name evidence="2" type="ORF">PM001_LOCUS29859</name>
</gene>
<dbReference type="EMBL" id="CAKLBY020000310">
    <property type="protein sequence ID" value="CAK7944709.1"/>
    <property type="molecule type" value="Genomic_DNA"/>
</dbReference>
<comment type="caution">
    <text evidence="2">The sequence shown here is derived from an EMBL/GenBank/DDBJ whole genome shotgun (WGS) entry which is preliminary data.</text>
</comment>
<sequence>MRSSVSCPEALTWAVVRRPPYAYQRTLVPVKLVKATLRAHGLSSDSINSSQQNASTRAKSKQLFQLAKKPSRGPPSSALGQLLQPSPTHVAFIPEKPLKS</sequence>
<evidence type="ECO:0000313" key="2">
    <source>
        <dbReference type="EMBL" id="CAK7944709.1"/>
    </source>
</evidence>
<proteinExistence type="predicted"/>
<name>A0AAV1VCT2_9STRA</name>